<protein>
    <submittedName>
        <fullName evidence="1">Uncharacterized protein</fullName>
    </submittedName>
</protein>
<evidence type="ECO:0000313" key="2">
    <source>
        <dbReference type="Proteomes" id="UP000268469"/>
    </source>
</evidence>
<gene>
    <name evidence="1" type="ORF">DRP53_10915</name>
</gene>
<name>A0A660SCR8_UNCW3</name>
<organism evidence="1 2">
    <name type="scientific">candidate division WOR-3 bacterium</name>
    <dbReference type="NCBI Taxonomy" id="2052148"/>
    <lineage>
        <taxon>Bacteria</taxon>
        <taxon>Bacteria division WOR-3</taxon>
    </lineage>
</organism>
<dbReference type="Proteomes" id="UP000268469">
    <property type="component" value="Unassembled WGS sequence"/>
</dbReference>
<dbReference type="EMBL" id="QNBE01000173">
    <property type="protein sequence ID" value="RKX68352.1"/>
    <property type="molecule type" value="Genomic_DNA"/>
</dbReference>
<dbReference type="AlphaFoldDB" id="A0A660SCR8"/>
<proteinExistence type="predicted"/>
<evidence type="ECO:0000313" key="1">
    <source>
        <dbReference type="EMBL" id="RKX68352.1"/>
    </source>
</evidence>
<reference evidence="1 2" key="1">
    <citation type="submission" date="2018-06" db="EMBL/GenBank/DDBJ databases">
        <title>Extensive metabolic versatility and redundancy in microbially diverse, dynamic hydrothermal sediments.</title>
        <authorList>
            <person name="Dombrowski N."/>
            <person name="Teske A."/>
            <person name="Baker B.J."/>
        </authorList>
    </citation>
    <scope>NUCLEOTIDE SEQUENCE [LARGE SCALE GENOMIC DNA]</scope>
    <source>
        <strain evidence="1">B36_G15</strain>
    </source>
</reference>
<feature type="non-terminal residue" evidence="1">
    <location>
        <position position="184"/>
    </location>
</feature>
<accession>A0A660SCR8</accession>
<comment type="caution">
    <text evidence="1">The sequence shown here is derived from an EMBL/GenBank/DDBJ whole genome shotgun (WGS) entry which is preliminary data.</text>
</comment>
<sequence length="184" mass="21406">MNFLVLTLIAIRPTPSVHKINEYLNLTDSSAVSAIDKINRYNIMENFLSLEHQIETKAARRIYLEFHLGGGVNYDRNQDTFGLIGMVSFKLNLTSPKIPNYTKIIADIHRLRYLIKSSGFSPPEGAKDRIDEIERRLIHYHHRFWFKRFSFGVSIPFQNVNYSPSFNYQDTYLCFGCDFGDIIT</sequence>